<reference evidence="1 2" key="1">
    <citation type="journal article" date="2023" name="J. Hered.">
        <title>Chromosome-level genome of the wood stork (Mycteria americana) provides insight into avian chromosome evolution.</title>
        <authorList>
            <person name="Flamio R. Jr."/>
            <person name="Ramstad K.M."/>
        </authorList>
    </citation>
    <scope>NUCLEOTIDE SEQUENCE [LARGE SCALE GENOMIC DNA]</scope>
    <source>
        <strain evidence="1">JAX WOST 10</strain>
    </source>
</reference>
<keyword evidence="2" id="KW-1185">Reference proteome</keyword>
<proteinExistence type="predicted"/>
<protein>
    <submittedName>
        <fullName evidence="1">Uncharacterized protein</fullName>
    </submittedName>
</protein>
<dbReference type="AlphaFoldDB" id="A0AAN7RUU3"/>
<comment type="caution">
    <text evidence="1">The sequence shown here is derived from an EMBL/GenBank/DDBJ whole genome shotgun (WGS) entry which is preliminary data.</text>
</comment>
<dbReference type="Gene3D" id="1.10.287.210">
    <property type="match status" value="1"/>
</dbReference>
<dbReference type="Proteomes" id="UP001333110">
    <property type="component" value="Unassembled WGS sequence"/>
</dbReference>
<evidence type="ECO:0000313" key="2">
    <source>
        <dbReference type="Proteomes" id="UP001333110"/>
    </source>
</evidence>
<dbReference type="EMBL" id="JAUNZN010000008">
    <property type="protein sequence ID" value="KAK4817310.1"/>
    <property type="molecule type" value="Genomic_DNA"/>
</dbReference>
<gene>
    <name evidence="1" type="ORF">QYF61_009163</name>
</gene>
<dbReference type="SUPFAM" id="SSF58069">
    <property type="entry name" value="Virus ectodomain"/>
    <property type="match status" value="1"/>
</dbReference>
<sequence length="269" mass="30771">MNCTYGTKSVLWNNLVGPYSVPCSYFPFDSSFHLLEQPDFYEADYSLNVNLSWCIQLPNSTGREPRGLTNLQWMWSQMRPLLQPLRYANAPQHSRSDPLTCAKALNCNAGPGNPSKTWLFERVRVQIRDVFTTPPWRVHWEVAEAPKTQSKWAIGGVQVPSYYTDGQAAVLTFKNFLTPYVALKRHQFVLENIIWQVHFLSNWTRYALGELNLQVQQVSKIMLQNRLVLDIILLKEQGLCGMLNLSDGGCCITIHNTSTTIEVARTKMK</sequence>
<name>A0AAN7RUU3_MYCAM</name>
<evidence type="ECO:0000313" key="1">
    <source>
        <dbReference type="EMBL" id="KAK4817310.1"/>
    </source>
</evidence>
<accession>A0AAN7RUU3</accession>
<organism evidence="1 2">
    <name type="scientific">Mycteria americana</name>
    <name type="common">Wood stork</name>
    <dbReference type="NCBI Taxonomy" id="33587"/>
    <lineage>
        <taxon>Eukaryota</taxon>
        <taxon>Metazoa</taxon>
        <taxon>Chordata</taxon>
        <taxon>Craniata</taxon>
        <taxon>Vertebrata</taxon>
        <taxon>Euteleostomi</taxon>
        <taxon>Archelosauria</taxon>
        <taxon>Archosauria</taxon>
        <taxon>Dinosauria</taxon>
        <taxon>Saurischia</taxon>
        <taxon>Theropoda</taxon>
        <taxon>Coelurosauria</taxon>
        <taxon>Aves</taxon>
        <taxon>Neognathae</taxon>
        <taxon>Neoaves</taxon>
        <taxon>Aequornithes</taxon>
        <taxon>Ciconiiformes</taxon>
        <taxon>Ciconiidae</taxon>
        <taxon>Mycteria</taxon>
    </lineage>
</organism>